<proteinExistence type="predicted"/>
<dbReference type="EMBL" id="BLLF01000738">
    <property type="protein sequence ID" value="GFH14535.1"/>
    <property type="molecule type" value="Genomic_DNA"/>
</dbReference>
<evidence type="ECO:0000313" key="2">
    <source>
        <dbReference type="Proteomes" id="UP000485058"/>
    </source>
</evidence>
<keyword evidence="2" id="KW-1185">Reference proteome</keyword>
<accession>A0A699YZ84</accession>
<gene>
    <name evidence="1" type="ORF">HaLaN_10611</name>
</gene>
<organism evidence="1 2">
    <name type="scientific">Haematococcus lacustris</name>
    <name type="common">Green alga</name>
    <name type="synonym">Haematococcus pluvialis</name>
    <dbReference type="NCBI Taxonomy" id="44745"/>
    <lineage>
        <taxon>Eukaryota</taxon>
        <taxon>Viridiplantae</taxon>
        <taxon>Chlorophyta</taxon>
        <taxon>core chlorophytes</taxon>
        <taxon>Chlorophyceae</taxon>
        <taxon>CS clade</taxon>
        <taxon>Chlamydomonadales</taxon>
        <taxon>Haematococcaceae</taxon>
        <taxon>Haematococcus</taxon>
    </lineage>
</organism>
<reference evidence="1 2" key="1">
    <citation type="submission" date="2020-02" db="EMBL/GenBank/DDBJ databases">
        <title>Draft genome sequence of Haematococcus lacustris strain NIES-144.</title>
        <authorList>
            <person name="Morimoto D."/>
            <person name="Nakagawa S."/>
            <person name="Yoshida T."/>
            <person name="Sawayama S."/>
        </authorList>
    </citation>
    <scope>NUCLEOTIDE SEQUENCE [LARGE SCALE GENOMIC DNA]</scope>
    <source>
        <strain evidence="1 2">NIES-144</strain>
    </source>
</reference>
<comment type="caution">
    <text evidence="1">The sequence shown here is derived from an EMBL/GenBank/DDBJ whole genome shotgun (WGS) entry which is preliminary data.</text>
</comment>
<evidence type="ECO:0000313" key="1">
    <source>
        <dbReference type="EMBL" id="GFH14535.1"/>
    </source>
</evidence>
<name>A0A699YZ84_HAELA</name>
<dbReference type="Proteomes" id="UP000485058">
    <property type="component" value="Unassembled WGS sequence"/>
</dbReference>
<dbReference type="AlphaFoldDB" id="A0A699YZ84"/>
<sequence length="86" mass="9251">MQANTSSSSGGTLDVRVITNGSCPPEFAGDVQFATFASQPAVLQEVTTFIKSRRAVVLADMAFMQPLDLLERLPAPVRAVSRQLQI</sequence>
<protein>
    <submittedName>
        <fullName evidence="1">Uncharacterized protein</fullName>
    </submittedName>
</protein>